<dbReference type="EMBL" id="VYUA01000010">
    <property type="protein sequence ID" value="KAB2591855.1"/>
    <property type="molecule type" value="Genomic_DNA"/>
</dbReference>
<comment type="caution">
    <text evidence="1">The sequence shown here is derived from an EMBL/GenBank/DDBJ whole genome shotgun (WGS) entry which is preliminary data.</text>
</comment>
<gene>
    <name evidence="1" type="ORF">F5983_13545</name>
</gene>
<sequence length="39" mass="4430">MVKLLRARQEELGDADLAHMRKVTGYVRRHLGQRPEGAA</sequence>
<dbReference type="InterPro" id="IPR021487">
    <property type="entry name" value="DUF3140"/>
</dbReference>
<accession>A0A5N5ELY1</accession>
<keyword evidence="2" id="KW-1185">Reference proteome</keyword>
<evidence type="ECO:0000313" key="2">
    <source>
        <dbReference type="Proteomes" id="UP000326907"/>
    </source>
</evidence>
<name>A0A5N5ELY1_9ACTN</name>
<organism evidence="1 2">
    <name type="scientific">Streptomyces arboris</name>
    <dbReference type="NCBI Taxonomy" id="2600619"/>
    <lineage>
        <taxon>Bacteria</taxon>
        <taxon>Bacillati</taxon>
        <taxon>Actinomycetota</taxon>
        <taxon>Actinomycetes</taxon>
        <taxon>Kitasatosporales</taxon>
        <taxon>Streptomycetaceae</taxon>
        <taxon>Streptomyces</taxon>
    </lineage>
</organism>
<reference evidence="1 2" key="1">
    <citation type="submission" date="2019-09" db="EMBL/GenBank/DDBJ databases">
        <authorList>
            <person name="Liu P."/>
        </authorList>
    </citation>
    <scope>NUCLEOTIDE SEQUENCE [LARGE SCALE GENOMIC DNA]</scope>
    <source>
        <strain evidence="1 2">TRM68085</strain>
    </source>
</reference>
<evidence type="ECO:0000313" key="1">
    <source>
        <dbReference type="EMBL" id="KAB2591855.1"/>
    </source>
</evidence>
<proteinExistence type="predicted"/>
<dbReference type="AlphaFoldDB" id="A0A5N5ELY1"/>
<dbReference type="Proteomes" id="UP000326907">
    <property type="component" value="Unassembled WGS sequence"/>
</dbReference>
<protein>
    <submittedName>
        <fullName evidence="1">DUF3140 domain-containing protein</fullName>
    </submittedName>
</protein>
<dbReference type="Pfam" id="PF11338">
    <property type="entry name" value="DUF3140"/>
    <property type="match status" value="1"/>
</dbReference>